<evidence type="ECO:0000313" key="10">
    <source>
        <dbReference type="Proteomes" id="UP000290253"/>
    </source>
</evidence>
<dbReference type="PANTHER" id="PTHR13887">
    <property type="entry name" value="GLUTATHIONE S-TRANSFERASE KAPPA"/>
    <property type="match status" value="1"/>
</dbReference>
<proteinExistence type="inferred from homology"/>
<sequence length="325" mass="35450">MHRNRLLLFCLMALSVAVCRAQSSPAPLDSLTARKIEVLARTKLNVPTEYQISIGGRESSTMPGYDTVKVTFSLPGHPDHTQSLNFLLSKDGNTLARLSEWDISKNPAEMVPYAGRPLRGNPDAKVVLVNYDDLECPYCARLHAELFPETLDHYKGLIKIVYRDLPLEEIHPWALHAAIDANCLAAQNDKPYWTYVDYLHTHGEDITGPDRNLDKSKALLDKLAIEEGATAHLDPVKLSACVKAQDETAIRAEIKQAEGLGIEQTPTLFVNGEEMQGALDTSTLWTIIDRALVSEGVTPPPVPKTTTPAASPSAPAAGAKPGGTR</sequence>
<feature type="compositionally biased region" description="Low complexity" evidence="6">
    <location>
        <begin position="304"/>
        <end position="319"/>
    </location>
</feature>
<dbReference type="PANTHER" id="PTHR13887:SF14">
    <property type="entry name" value="DISULFIDE BOND FORMATION PROTEIN D"/>
    <property type="match status" value="1"/>
</dbReference>
<feature type="region of interest" description="Disordered" evidence="6">
    <location>
        <begin position="295"/>
        <end position="325"/>
    </location>
</feature>
<evidence type="ECO:0000256" key="4">
    <source>
        <dbReference type="ARBA" id="ARBA00023157"/>
    </source>
</evidence>
<evidence type="ECO:0000313" key="9">
    <source>
        <dbReference type="EMBL" id="RXS97932.1"/>
    </source>
</evidence>
<evidence type="ECO:0000256" key="1">
    <source>
        <dbReference type="ARBA" id="ARBA00005791"/>
    </source>
</evidence>
<organism evidence="9 10">
    <name type="scientific">Silvibacterium dinghuense</name>
    <dbReference type="NCBI Taxonomy" id="1560006"/>
    <lineage>
        <taxon>Bacteria</taxon>
        <taxon>Pseudomonadati</taxon>
        <taxon>Acidobacteriota</taxon>
        <taxon>Terriglobia</taxon>
        <taxon>Terriglobales</taxon>
        <taxon>Acidobacteriaceae</taxon>
        <taxon>Silvibacterium</taxon>
    </lineage>
</organism>
<dbReference type="Proteomes" id="UP000290253">
    <property type="component" value="Unassembled WGS sequence"/>
</dbReference>
<dbReference type="InterPro" id="IPR012336">
    <property type="entry name" value="Thioredoxin-like_fold"/>
</dbReference>
<dbReference type="GO" id="GO:0016491">
    <property type="term" value="F:oxidoreductase activity"/>
    <property type="evidence" value="ECO:0007669"/>
    <property type="project" value="UniProtKB-KW"/>
</dbReference>
<reference evidence="9 10" key="1">
    <citation type="journal article" date="2016" name="Int. J. Syst. Evol. Microbiol.">
        <title>Acidipila dinghuensis sp. nov., an acidobacterium isolated from forest soil.</title>
        <authorList>
            <person name="Jiang Y.W."/>
            <person name="Wang J."/>
            <person name="Chen M.H."/>
            <person name="Lv Y.Y."/>
            <person name="Qiu L.H."/>
        </authorList>
    </citation>
    <scope>NUCLEOTIDE SEQUENCE [LARGE SCALE GENOMIC DNA]</scope>
    <source>
        <strain evidence="9 10">DHOF10</strain>
    </source>
</reference>
<keyword evidence="2 7" id="KW-0732">Signal</keyword>
<dbReference type="Pfam" id="PF13462">
    <property type="entry name" value="Thioredoxin_4"/>
    <property type="match status" value="1"/>
</dbReference>
<protein>
    <recommendedName>
        <fullName evidence="8">Thioredoxin domain-containing protein</fullName>
    </recommendedName>
</protein>
<evidence type="ECO:0000256" key="6">
    <source>
        <dbReference type="SAM" id="MobiDB-lite"/>
    </source>
</evidence>
<feature type="signal peptide" evidence="7">
    <location>
        <begin position="1"/>
        <end position="21"/>
    </location>
</feature>
<comment type="caution">
    <text evidence="9">The sequence shown here is derived from an EMBL/GenBank/DDBJ whole genome shotgun (WGS) entry which is preliminary data.</text>
</comment>
<keyword evidence="10" id="KW-1185">Reference proteome</keyword>
<feature type="domain" description="Thioredoxin" evidence="8">
    <location>
        <begin position="73"/>
        <end position="225"/>
    </location>
</feature>
<feature type="chain" id="PRO_5020861798" description="Thioredoxin domain-containing protein" evidence="7">
    <location>
        <begin position="22"/>
        <end position="325"/>
    </location>
</feature>
<evidence type="ECO:0000256" key="3">
    <source>
        <dbReference type="ARBA" id="ARBA00023002"/>
    </source>
</evidence>
<evidence type="ECO:0000256" key="2">
    <source>
        <dbReference type="ARBA" id="ARBA00022729"/>
    </source>
</evidence>
<comment type="similarity">
    <text evidence="1">Belongs to the thioredoxin family. DsbA subfamily.</text>
</comment>
<evidence type="ECO:0000256" key="5">
    <source>
        <dbReference type="ARBA" id="ARBA00023284"/>
    </source>
</evidence>
<evidence type="ECO:0000259" key="8">
    <source>
        <dbReference type="PROSITE" id="PS51352"/>
    </source>
</evidence>
<dbReference type="SUPFAM" id="SSF52833">
    <property type="entry name" value="Thioredoxin-like"/>
    <property type="match status" value="1"/>
</dbReference>
<gene>
    <name evidence="9" type="ORF">ESZ00_08775</name>
</gene>
<dbReference type="InterPro" id="IPR036249">
    <property type="entry name" value="Thioredoxin-like_sf"/>
</dbReference>
<dbReference type="AlphaFoldDB" id="A0A4V1NW24"/>
<dbReference type="OrthoDB" id="117402at2"/>
<name>A0A4V1NW24_9BACT</name>
<dbReference type="InterPro" id="IPR013766">
    <property type="entry name" value="Thioredoxin_domain"/>
</dbReference>
<evidence type="ECO:0000256" key="7">
    <source>
        <dbReference type="SAM" id="SignalP"/>
    </source>
</evidence>
<keyword evidence="3" id="KW-0560">Oxidoreductase</keyword>
<dbReference type="Gene3D" id="3.40.30.10">
    <property type="entry name" value="Glutaredoxin"/>
    <property type="match status" value="1"/>
</dbReference>
<keyword evidence="5" id="KW-0676">Redox-active center</keyword>
<accession>A0A4V1NW24</accession>
<dbReference type="PROSITE" id="PS51352">
    <property type="entry name" value="THIOREDOXIN_2"/>
    <property type="match status" value="1"/>
</dbReference>
<keyword evidence="4" id="KW-1015">Disulfide bond</keyword>
<dbReference type="EMBL" id="SDMK01000001">
    <property type="protein sequence ID" value="RXS97932.1"/>
    <property type="molecule type" value="Genomic_DNA"/>
</dbReference>